<evidence type="ECO:0000313" key="2">
    <source>
        <dbReference type="Proteomes" id="UP001168098"/>
    </source>
</evidence>
<dbReference type="AlphaFoldDB" id="A0AA39AJL2"/>
<protein>
    <submittedName>
        <fullName evidence="1">Uncharacterized protein</fullName>
    </submittedName>
</protein>
<organism evidence="1 2">
    <name type="scientific">Vitis rotundifolia</name>
    <name type="common">Muscadine grape</name>
    <dbReference type="NCBI Taxonomy" id="103349"/>
    <lineage>
        <taxon>Eukaryota</taxon>
        <taxon>Viridiplantae</taxon>
        <taxon>Streptophyta</taxon>
        <taxon>Embryophyta</taxon>
        <taxon>Tracheophyta</taxon>
        <taxon>Spermatophyta</taxon>
        <taxon>Magnoliopsida</taxon>
        <taxon>eudicotyledons</taxon>
        <taxon>Gunneridae</taxon>
        <taxon>Pentapetalae</taxon>
        <taxon>rosids</taxon>
        <taxon>Vitales</taxon>
        <taxon>Vitaceae</taxon>
        <taxon>Viteae</taxon>
        <taxon>Vitis</taxon>
    </lineage>
</organism>
<accession>A0AA39AJL2</accession>
<gene>
    <name evidence="1" type="ORF">PVL29_000713</name>
</gene>
<sequence length="86" mass="9622">MCGNLKKLPNEVLNMQQLRHIEMSRSFDDGQIRLPSGIRILVNLHTFCGLYAGDGIARELSSLTQLRILGIKRVCDDHGVSFLNPS</sequence>
<dbReference type="EMBL" id="JARBHA010000001">
    <property type="protein sequence ID" value="KAJ9708840.1"/>
    <property type="molecule type" value="Genomic_DNA"/>
</dbReference>
<keyword evidence="2" id="KW-1185">Reference proteome</keyword>
<evidence type="ECO:0000313" key="1">
    <source>
        <dbReference type="EMBL" id="KAJ9708840.1"/>
    </source>
</evidence>
<dbReference type="Proteomes" id="UP001168098">
    <property type="component" value="Unassembled WGS sequence"/>
</dbReference>
<reference evidence="1 2" key="1">
    <citation type="journal article" date="2023" name="BMC Biotechnol.">
        <title>Vitis rotundifolia cv Carlos genome sequencing.</title>
        <authorList>
            <person name="Huff M."/>
            <person name="Hulse-Kemp A."/>
            <person name="Scheffler B."/>
            <person name="Youngblood R."/>
            <person name="Simpson S."/>
            <person name="Babiker E."/>
            <person name="Staton M."/>
        </authorList>
    </citation>
    <scope>NUCLEOTIDE SEQUENCE [LARGE SCALE GENOMIC DNA]</scope>
    <source>
        <tissue evidence="1">Leaf</tissue>
    </source>
</reference>
<name>A0AA39AJL2_VITRO</name>
<comment type="caution">
    <text evidence="1">The sequence shown here is derived from an EMBL/GenBank/DDBJ whole genome shotgun (WGS) entry which is preliminary data.</text>
</comment>
<proteinExistence type="predicted"/>